<sequence>MARASRLPLALFFFVLLHFTLPEDLRAQDDHVKKLTGLNPAMETGYRNQKFQYTSPLNPVRPRENNNARMEPIWSPACWDHMFTGLVAATSVALRLVSGVKLA</sequence>
<organism evidence="2 3">
    <name type="scientific">Bagarius yarrelli</name>
    <name type="common">Goonch</name>
    <name type="synonym">Bagrus yarrelli</name>
    <dbReference type="NCBI Taxonomy" id="175774"/>
    <lineage>
        <taxon>Eukaryota</taxon>
        <taxon>Metazoa</taxon>
        <taxon>Chordata</taxon>
        <taxon>Craniata</taxon>
        <taxon>Vertebrata</taxon>
        <taxon>Euteleostomi</taxon>
        <taxon>Actinopterygii</taxon>
        <taxon>Neopterygii</taxon>
        <taxon>Teleostei</taxon>
        <taxon>Ostariophysi</taxon>
        <taxon>Siluriformes</taxon>
        <taxon>Sisoridae</taxon>
        <taxon>Sisorinae</taxon>
        <taxon>Bagarius</taxon>
    </lineage>
</organism>
<proteinExistence type="predicted"/>
<dbReference type="EMBL" id="VCAZ01000069">
    <property type="protein sequence ID" value="TSO67467.1"/>
    <property type="molecule type" value="Genomic_DNA"/>
</dbReference>
<feature type="chain" id="PRO_5022107534" evidence="1">
    <location>
        <begin position="23"/>
        <end position="103"/>
    </location>
</feature>
<reference evidence="2 3" key="1">
    <citation type="journal article" date="2019" name="Genome Biol. Evol.">
        <title>Whole-Genome Sequencing of the Giant Devil Catfish, Bagarius yarrelli.</title>
        <authorList>
            <person name="Jiang W."/>
            <person name="Lv Y."/>
            <person name="Cheng L."/>
            <person name="Yang K."/>
            <person name="Chao B."/>
            <person name="Wang X."/>
            <person name="Li Y."/>
            <person name="Pan X."/>
            <person name="You X."/>
            <person name="Zhang Y."/>
            <person name="Yang J."/>
            <person name="Li J."/>
            <person name="Zhang X."/>
            <person name="Liu S."/>
            <person name="Sun C."/>
            <person name="Yang J."/>
            <person name="Shi Q."/>
        </authorList>
    </citation>
    <scope>NUCLEOTIDE SEQUENCE [LARGE SCALE GENOMIC DNA]</scope>
    <source>
        <strain evidence="2">JWS20170419001</strain>
        <tissue evidence="2">Muscle</tissue>
    </source>
</reference>
<dbReference type="Proteomes" id="UP000319801">
    <property type="component" value="Unassembled WGS sequence"/>
</dbReference>
<comment type="caution">
    <text evidence="2">The sequence shown here is derived from an EMBL/GenBank/DDBJ whole genome shotgun (WGS) entry which is preliminary data.</text>
</comment>
<evidence type="ECO:0000313" key="2">
    <source>
        <dbReference type="EMBL" id="TSO67467.1"/>
    </source>
</evidence>
<protein>
    <submittedName>
        <fullName evidence="2">Uncharacterized protein</fullName>
    </submittedName>
</protein>
<evidence type="ECO:0000256" key="1">
    <source>
        <dbReference type="SAM" id="SignalP"/>
    </source>
</evidence>
<feature type="signal peptide" evidence="1">
    <location>
        <begin position="1"/>
        <end position="22"/>
    </location>
</feature>
<evidence type="ECO:0000313" key="3">
    <source>
        <dbReference type="Proteomes" id="UP000319801"/>
    </source>
</evidence>
<accession>A0A556UFB9</accession>
<keyword evidence="1" id="KW-0732">Signal</keyword>
<name>A0A556UFB9_BAGYA</name>
<keyword evidence="3" id="KW-1185">Reference proteome</keyword>
<gene>
    <name evidence="2" type="ORF">Baya_10194</name>
</gene>
<dbReference type="AlphaFoldDB" id="A0A556UFB9"/>